<evidence type="ECO:0000256" key="7">
    <source>
        <dbReference type="ARBA" id="ARBA00022989"/>
    </source>
</evidence>
<feature type="transmembrane region" description="Helical" evidence="11">
    <location>
        <begin position="262"/>
        <end position="281"/>
    </location>
</feature>
<evidence type="ECO:0000256" key="11">
    <source>
        <dbReference type="SAM" id="Phobius"/>
    </source>
</evidence>
<feature type="compositionally biased region" description="Low complexity" evidence="10">
    <location>
        <begin position="51"/>
        <end position="71"/>
    </location>
</feature>
<dbReference type="GO" id="GO:0000022">
    <property type="term" value="P:mitotic spindle elongation"/>
    <property type="evidence" value="ECO:0007669"/>
    <property type="project" value="TreeGrafter"/>
</dbReference>
<evidence type="ECO:0000256" key="6">
    <source>
        <dbReference type="ARBA" id="ARBA00022692"/>
    </source>
</evidence>
<feature type="domain" description="VTT" evidence="12">
    <location>
        <begin position="169"/>
        <end position="283"/>
    </location>
</feature>
<dbReference type="AlphaFoldDB" id="A0AA40CCE8"/>
<evidence type="ECO:0000256" key="2">
    <source>
        <dbReference type="ARBA" id="ARBA00004653"/>
    </source>
</evidence>
<dbReference type="InterPro" id="IPR032816">
    <property type="entry name" value="VTT_dom"/>
</dbReference>
<evidence type="ECO:0000256" key="4">
    <source>
        <dbReference type="ARBA" id="ARBA00013533"/>
    </source>
</evidence>
<dbReference type="InterPro" id="IPR051076">
    <property type="entry name" value="Golgi_membrane_TVP38/TMEM64"/>
</dbReference>
<reference evidence="13" key="1">
    <citation type="submission" date="2023-06" db="EMBL/GenBank/DDBJ databases">
        <title>Genome-scale phylogeny and comparative genomics of the fungal order Sordariales.</title>
        <authorList>
            <consortium name="Lawrence Berkeley National Laboratory"/>
            <person name="Hensen N."/>
            <person name="Bonometti L."/>
            <person name="Westerberg I."/>
            <person name="Brannstrom I.O."/>
            <person name="Guillou S."/>
            <person name="Cros-Aarteil S."/>
            <person name="Calhoun S."/>
            <person name="Haridas S."/>
            <person name="Kuo A."/>
            <person name="Mondo S."/>
            <person name="Pangilinan J."/>
            <person name="Riley R."/>
            <person name="Labutti K."/>
            <person name="Andreopoulos B."/>
            <person name="Lipzen A."/>
            <person name="Chen C."/>
            <person name="Yanf M."/>
            <person name="Daum C."/>
            <person name="Ng V."/>
            <person name="Clum A."/>
            <person name="Steindorff A."/>
            <person name="Ohm R."/>
            <person name="Martin F."/>
            <person name="Silar P."/>
            <person name="Natvig D."/>
            <person name="Lalanne C."/>
            <person name="Gautier V."/>
            <person name="Ament-Velasquez S.L."/>
            <person name="Kruys A."/>
            <person name="Hutchinson M.I."/>
            <person name="Powell A.J."/>
            <person name="Barry K."/>
            <person name="Miller A.N."/>
            <person name="Grigoriev I.V."/>
            <person name="Debuchy R."/>
            <person name="Gladieux P."/>
            <person name="Thoren M.H."/>
            <person name="Johannesson H."/>
        </authorList>
    </citation>
    <scope>NUCLEOTIDE SEQUENCE</scope>
    <source>
        <strain evidence="13">CBS 606.72</strain>
    </source>
</reference>
<dbReference type="GO" id="GO:0016192">
    <property type="term" value="P:vesicle-mediated transport"/>
    <property type="evidence" value="ECO:0007669"/>
    <property type="project" value="TreeGrafter"/>
</dbReference>
<dbReference type="PANTHER" id="PTHR47549">
    <property type="entry name" value="GOLGI APPARATUS MEMBRANE PROTEIN TVP38-RELATED"/>
    <property type="match status" value="1"/>
</dbReference>
<organism evidence="13 14">
    <name type="scientific">Immersiella caudata</name>
    <dbReference type="NCBI Taxonomy" id="314043"/>
    <lineage>
        <taxon>Eukaryota</taxon>
        <taxon>Fungi</taxon>
        <taxon>Dikarya</taxon>
        <taxon>Ascomycota</taxon>
        <taxon>Pezizomycotina</taxon>
        <taxon>Sordariomycetes</taxon>
        <taxon>Sordariomycetidae</taxon>
        <taxon>Sordariales</taxon>
        <taxon>Lasiosphaeriaceae</taxon>
        <taxon>Immersiella</taxon>
    </lineage>
</organism>
<feature type="compositionally biased region" description="Low complexity" evidence="10">
    <location>
        <begin position="15"/>
        <end position="44"/>
    </location>
</feature>
<feature type="transmembrane region" description="Helical" evidence="11">
    <location>
        <begin position="106"/>
        <end position="128"/>
    </location>
</feature>
<evidence type="ECO:0000256" key="1">
    <source>
        <dbReference type="ARBA" id="ARBA00002978"/>
    </source>
</evidence>
<keyword evidence="6 11" id="KW-0812">Transmembrane</keyword>
<accession>A0AA40CCE8</accession>
<feature type="region of interest" description="Disordered" evidence="10">
    <location>
        <begin position="395"/>
        <end position="425"/>
    </location>
</feature>
<dbReference type="EMBL" id="JAULSU010000001">
    <property type="protein sequence ID" value="KAK0632273.1"/>
    <property type="molecule type" value="Genomic_DNA"/>
</dbReference>
<feature type="region of interest" description="Disordered" evidence="10">
    <location>
        <begin position="1"/>
        <end position="78"/>
    </location>
</feature>
<evidence type="ECO:0000313" key="14">
    <source>
        <dbReference type="Proteomes" id="UP001175000"/>
    </source>
</evidence>
<dbReference type="Proteomes" id="UP001175000">
    <property type="component" value="Unassembled WGS sequence"/>
</dbReference>
<protein>
    <recommendedName>
        <fullName evidence="4">Golgi apparatus membrane protein TVP38</fullName>
    </recommendedName>
    <alternativeName>
        <fullName evidence="5">Golgi apparatus membrane protein tvp38</fullName>
    </alternativeName>
</protein>
<feature type="transmembrane region" description="Helical" evidence="11">
    <location>
        <begin position="149"/>
        <end position="171"/>
    </location>
</feature>
<evidence type="ECO:0000313" key="13">
    <source>
        <dbReference type="EMBL" id="KAK0632273.1"/>
    </source>
</evidence>
<evidence type="ECO:0000259" key="12">
    <source>
        <dbReference type="Pfam" id="PF09335"/>
    </source>
</evidence>
<keyword evidence="7 11" id="KW-1133">Transmembrane helix</keyword>
<name>A0AA40CCE8_9PEZI</name>
<evidence type="ECO:0000256" key="5">
    <source>
        <dbReference type="ARBA" id="ARBA00020673"/>
    </source>
</evidence>
<feature type="compositionally biased region" description="Polar residues" evidence="10">
    <location>
        <begin position="1"/>
        <end position="14"/>
    </location>
</feature>
<evidence type="ECO:0000256" key="9">
    <source>
        <dbReference type="ARBA" id="ARBA00023136"/>
    </source>
</evidence>
<comment type="similarity">
    <text evidence="3">Belongs to the TVP38/TMEM64 family.</text>
</comment>
<comment type="subcellular location">
    <subcellularLocation>
        <location evidence="2">Golgi apparatus membrane</location>
        <topology evidence="2">Multi-pass membrane protein</topology>
    </subcellularLocation>
</comment>
<feature type="transmembrane region" description="Helical" evidence="11">
    <location>
        <begin position="183"/>
        <end position="203"/>
    </location>
</feature>
<proteinExistence type="inferred from homology"/>
<comment type="caution">
    <text evidence="13">The sequence shown here is derived from an EMBL/GenBank/DDBJ whole genome shotgun (WGS) entry which is preliminary data.</text>
</comment>
<gene>
    <name evidence="13" type="ORF">B0T14DRAFT_419018</name>
</gene>
<keyword evidence="8" id="KW-0333">Golgi apparatus</keyword>
<feature type="transmembrane region" description="Helical" evidence="11">
    <location>
        <begin position="301"/>
        <end position="322"/>
    </location>
</feature>
<sequence>MFPSSDNAPSLTGLTTSPSYPRSASPASTTTSSKTPTSPHVSSPNQSSNLPPWARRPSTTSTRRLSMRRSPYSVSQSEPPFHTRLLRGVVNLGNQALRLFISLSPLYQLLVVVAGIVTFVLGILALVYSHKIFAWLSPIAKTWRELPAGWLLVWLLAFVCAFPPMIGYSTAVTISGFVYGFPWGWPIVATATVAGSTAAFFTSRGVFSGYVHRLVGKDHRFVALGQVLRKDGLGVLAMIRFCPLPYSLSNGFLATVPSIRPLGFAAATACATPKLAVHVFIGSRLALLADSGDKMSGGDRAINYASMAFGGLLGFVVGLVIYRRTVARAAELAATEGLEGDEDTAGMLPGDELGDDNGYAHGENSRLVRANAGDVDAAALMDDDDISLWEADGVENNGSYRDWDEEATIGGPGRKSNGFANGQGR</sequence>
<feature type="region of interest" description="Disordered" evidence="10">
    <location>
        <begin position="338"/>
        <end position="360"/>
    </location>
</feature>
<keyword evidence="14" id="KW-1185">Reference proteome</keyword>
<evidence type="ECO:0000256" key="10">
    <source>
        <dbReference type="SAM" id="MobiDB-lite"/>
    </source>
</evidence>
<dbReference type="Pfam" id="PF09335">
    <property type="entry name" value="VTT_dom"/>
    <property type="match status" value="1"/>
</dbReference>
<comment type="function">
    <text evidence="1">Golgi membrane protein involved in vesicular trafficking and spindle migration.</text>
</comment>
<evidence type="ECO:0000256" key="8">
    <source>
        <dbReference type="ARBA" id="ARBA00023034"/>
    </source>
</evidence>
<dbReference type="GO" id="GO:0000139">
    <property type="term" value="C:Golgi membrane"/>
    <property type="evidence" value="ECO:0007669"/>
    <property type="project" value="UniProtKB-SubCell"/>
</dbReference>
<evidence type="ECO:0000256" key="3">
    <source>
        <dbReference type="ARBA" id="ARBA00008640"/>
    </source>
</evidence>
<dbReference type="PANTHER" id="PTHR47549:SF1">
    <property type="entry name" value="GOLGI APPARATUS MEMBRANE PROTEIN TVP38"/>
    <property type="match status" value="1"/>
</dbReference>
<keyword evidence="9 11" id="KW-0472">Membrane</keyword>